<evidence type="ECO:0000259" key="4">
    <source>
        <dbReference type="Pfam" id="PF08545"/>
    </source>
</evidence>
<reference evidence="5" key="2">
    <citation type="journal article" date="2016" name="Front. Microbiol.">
        <title>A Bacterial Quorum-Sensing Precursor Induces Mortality in the Marine Coccolithophore, Emiliania huxleyi.</title>
        <authorList>
            <person name="Harvey E.L."/>
            <person name="Deering R.W."/>
            <person name="Rowley D.C."/>
            <person name="El Gamal A."/>
            <person name="Schorn M."/>
            <person name="Moore B.S."/>
            <person name="Johnson M.D."/>
            <person name="Mincer T.J."/>
            <person name="Whalen K.E."/>
        </authorList>
    </citation>
    <scope>NUCLEOTIDE SEQUENCE</scope>
    <source>
        <strain evidence="5">A757</strain>
    </source>
</reference>
<reference evidence="5" key="1">
    <citation type="submission" date="2015-10" db="EMBL/GenBank/DDBJ databases">
        <authorList>
            <person name="Gilbert D.G."/>
        </authorList>
    </citation>
    <scope>NUCLEOTIDE SEQUENCE</scope>
    <source>
        <strain evidence="5">A757</strain>
    </source>
</reference>
<dbReference type="InterPro" id="IPR016039">
    <property type="entry name" value="Thiolase-like"/>
</dbReference>
<accession>A0A142BLZ8</accession>
<evidence type="ECO:0000259" key="3">
    <source>
        <dbReference type="Pfam" id="PF08541"/>
    </source>
</evidence>
<feature type="domain" description="Beta-ketoacyl-[acyl-carrier-protein] synthase III N-terminal" evidence="4">
    <location>
        <begin position="107"/>
        <end position="182"/>
    </location>
</feature>
<proteinExistence type="predicted"/>
<dbReference type="Pfam" id="PF08541">
    <property type="entry name" value="ACP_syn_III_C"/>
    <property type="match status" value="1"/>
</dbReference>
<dbReference type="GO" id="GO:0004315">
    <property type="term" value="F:3-oxoacyl-[acyl-carrier-protein] synthase activity"/>
    <property type="evidence" value="ECO:0007669"/>
    <property type="project" value="InterPro"/>
</dbReference>
<keyword evidence="1" id="KW-0808">Transferase</keyword>
<evidence type="ECO:0000256" key="1">
    <source>
        <dbReference type="ARBA" id="ARBA00022679"/>
    </source>
</evidence>
<dbReference type="EMBL" id="KT879196">
    <property type="protein sequence ID" value="AMP19719.1"/>
    <property type="molecule type" value="Genomic_DNA"/>
</dbReference>
<keyword evidence="2" id="KW-0012">Acyltransferase</keyword>
<dbReference type="NCBIfam" id="NF006829">
    <property type="entry name" value="PRK09352.1"/>
    <property type="match status" value="1"/>
</dbReference>
<dbReference type="PANTHER" id="PTHR34069:SF3">
    <property type="entry name" value="ACYL-COA:ACYL-COA ALKYLTRANSFERASE"/>
    <property type="match status" value="1"/>
</dbReference>
<dbReference type="AlphaFoldDB" id="A0A142BLZ8"/>
<dbReference type="GO" id="GO:0006633">
    <property type="term" value="P:fatty acid biosynthetic process"/>
    <property type="evidence" value="ECO:0007669"/>
    <property type="project" value="InterPro"/>
</dbReference>
<evidence type="ECO:0000313" key="5">
    <source>
        <dbReference type="EMBL" id="AMP19719.1"/>
    </source>
</evidence>
<dbReference type="Gene3D" id="3.40.47.10">
    <property type="match status" value="2"/>
</dbReference>
<protein>
    <submittedName>
        <fullName evidence="5">PQS biosynthesis protein</fullName>
    </submittedName>
</protein>
<feature type="domain" description="Beta-ketoacyl-[acyl-carrier-protein] synthase III C-terminal" evidence="3">
    <location>
        <begin position="245"/>
        <end position="333"/>
    </location>
</feature>
<dbReference type="PANTHER" id="PTHR34069">
    <property type="entry name" value="3-OXOACYL-[ACYL-CARRIER-PROTEIN] SYNTHASE 3"/>
    <property type="match status" value="1"/>
</dbReference>
<dbReference type="SUPFAM" id="SSF53901">
    <property type="entry name" value="Thiolase-like"/>
    <property type="match status" value="1"/>
</dbReference>
<organism evidence="5">
    <name type="scientific">Pseudoalteromonas piscicida</name>
    <dbReference type="NCBI Taxonomy" id="43662"/>
    <lineage>
        <taxon>Bacteria</taxon>
        <taxon>Pseudomonadati</taxon>
        <taxon>Pseudomonadota</taxon>
        <taxon>Gammaproteobacteria</taxon>
        <taxon>Alteromonadales</taxon>
        <taxon>Pseudoalteromonadaceae</taxon>
        <taxon>Pseudoalteromonas</taxon>
    </lineage>
</organism>
<dbReference type="CDD" id="cd00830">
    <property type="entry name" value="KAS_III"/>
    <property type="match status" value="1"/>
</dbReference>
<dbReference type="GO" id="GO:0044550">
    <property type="term" value="P:secondary metabolite biosynthetic process"/>
    <property type="evidence" value="ECO:0007669"/>
    <property type="project" value="TreeGrafter"/>
</dbReference>
<name>A0A142BLZ8_PSEO7</name>
<dbReference type="InterPro" id="IPR013747">
    <property type="entry name" value="ACP_syn_III_C"/>
</dbReference>
<dbReference type="Pfam" id="PF08545">
    <property type="entry name" value="ACP_syn_III"/>
    <property type="match status" value="1"/>
</dbReference>
<evidence type="ECO:0000256" key="2">
    <source>
        <dbReference type="ARBA" id="ARBA00023315"/>
    </source>
</evidence>
<sequence>MKDTYILGTGYHLPKRKVDNHMISEVINTSDEFIRARIGVETRFHAQSTEATSDLMLMAAQQAVADAGITLEQVDMLIVNTLSPDIHDPSQACVLASKLGLAELPVFDIRAQCSGLIYGVNIAKNFVAMGEAKYVLVVAGELLSKRMDTSDAGRNLAVMLGDGCGAAVVGQQHSDARASAKIEDIQLCGDGRQWESLVTRAPGTAQRQFHVPDDGDLGHFYMRMNGPNVFQHGVSKFCEVATQILSRNNLKVADIDKFIVHQPNLRMLEEIQARLDIDPAKVPINVTRYGNMASASTAVTLAENCHNKTIKAGDRVLMLSYGAGATWAGALLQF</sequence>
<dbReference type="InterPro" id="IPR013751">
    <property type="entry name" value="ACP_syn_III_N"/>
</dbReference>